<dbReference type="Proteomes" id="UP000053593">
    <property type="component" value="Unassembled WGS sequence"/>
</dbReference>
<accession>A0A0D0C056</accession>
<reference evidence="1 2" key="1">
    <citation type="submission" date="2014-04" db="EMBL/GenBank/DDBJ databases">
        <title>Evolutionary Origins and Diversification of the Mycorrhizal Mutualists.</title>
        <authorList>
            <consortium name="DOE Joint Genome Institute"/>
            <consortium name="Mycorrhizal Genomics Consortium"/>
            <person name="Kohler A."/>
            <person name="Kuo A."/>
            <person name="Nagy L.G."/>
            <person name="Floudas D."/>
            <person name="Copeland A."/>
            <person name="Barry K.W."/>
            <person name="Cichocki N."/>
            <person name="Veneault-Fourrey C."/>
            <person name="LaButti K."/>
            <person name="Lindquist E.A."/>
            <person name="Lipzen A."/>
            <person name="Lundell T."/>
            <person name="Morin E."/>
            <person name="Murat C."/>
            <person name="Riley R."/>
            <person name="Ohm R."/>
            <person name="Sun H."/>
            <person name="Tunlid A."/>
            <person name="Henrissat B."/>
            <person name="Grigoriev I.V."/>
            <person name="Hibbett D.S."/>
            <person name="Martin F."/>
        </authorList>
    </citation>
    <scope>NUCLEOTIDE SEQUENCE [LARGE SCALE GENOMIC DNA]</scope>
    <source>
        <strain evidence="1 2">FD-317 M1</strain>
    </source>
</reference>
<dbReference type="SUPFAM" id="SSF51316">
    <property type="entry name" value="Mss4-like"/>
    <property type="match status" value="1"/>
</dbReference>
<dbReference type="Gene3D" id="2.170.150.70">
    <property type="match status" value="1"/>
</dbReference>
<name>A0A0D0C056_9AGAR</name>
<organism evidence="1 2">
    <name type="scientific">Collybiopsis luxurians FD-317 M1</name>
    <dbReference type="NCBI Taxonomy" id="944289"/>
    <lineage>
        <taxon>Eukaryota</taxon>
        <taxon>Fungi</taxon>
        <taxon>Dikarya</taxon>
        <taxon>Basidiomycota</taxon>
        <taxon>Agaricomycotina</taxon>
        <taxon>Agaricomycetes</taxon>
        <taxon>Agaricomycetidae</taxon>
        <taxon>Agaricales</taxon>
        <taxon>Marasmiineae</taxon>
        <taxon>Omphalotaceae</taxon>
        <taxon>Collybiopsis</taxon>
        <taxon>Collybiopsis luxurians</taxon>
    </lineage>
</organism>
<gene>
    <name evidence="1" type="ORF">GYMLUDRAFT_834213</name>
</gene>
<protein>
    <recommendedName>
        <fullName evidence="3">CENP-V/GFA domain-containing protein</fullName>
    </recommendedName>
</protein>
<dbReference type="HOGENOM" id="CLU_2469325_0_0_1"/>
<dbReference type="EMBL" id="KN834804">
    <property type="protein sequence ID" value="KIK55659.1"/>
    <property type="molecule type" value="Genomic_DNA"/>
</dbReference>
<keyword evidence="2" id="KW-1185">Reference proteome</keyword>
<dbReference type="InterPro" id="IPR011057">
    <property type="entry name" value="Mss4-like_sf"/>
</dbReference>
<evidence type="ECO:0000313" key="1">
    <source>
        <dbReference type="EMBL" id="KIK55659.1"/>
    </source>
</evidence>
<evidence type="ECO:0008006" key="3">
    <source>
        <dbReference type="Google" id="ProtNLM"/>
    </source>
</evidence>
<dbReference type="OrthoDB" id="2993351at2759"/>
<proteinExistence type="predicted"/>
<evidence type="ECO:0000313" key="2">
    <source>
        <dbReference type="Proteomes" id="UP000053593"/>
    </source>
</evidence>
<sequence length="88" mass="9753">MRYFSGEKDLQGYSFGTKRAVHQFCPKCGSSIGSYSLDPEIFPGIKAINVRMLNGIDLSKLEIITAVNGRAVGPEYEVGKWHEVLDSE</sequence>
<dbReference type="AlphaFoldDB" id="A0A0D0C056"/>